<keyword evidence="3" id="KW-0732">Signal</keyword>
<keyword evidence="2" id="KW-1133">Transmembrane helix</keyword>
<feature type="chain" id="PRO_5022701661" evidence="3">
    <location>
        <begin position="21"/>
        <end position="734"/>
    </location>
</feature>
<feature type="region of interest" description="Disordered" evidence="1">
    <location>
        <begin position="214"/>
        <end position="251"/>
    </location>
</feature>
<keyword evidence="5" id="KW-1185">Reference proteome</keyword>
<evidence type="ECO:0000256" key="2">
    <source>
        <dbReference type="SAM" id="Phobius"/>
    </source>
</evidence>
<dbReference type="AlphaFoldDB" id="A0A5E4Q7V8"/>
<protein>
    <submittedName>
        <fullName evidence="4">Uncharacterized protein</fullName>
    </submittedName>
</protein>
<feature type="region of interest" description="Disordered" evidence="1">
    <location>
        <begin position="374"/>
        <end position="598"/>
    </location>
</feature>
<name>A0A5E4Q7V8_9NEOP</name>
<accession>A0A5E4Q7V8</accession>
<proteinExistence type="predicted"/>
<reference evidence="4 5" key="1">
    <citation type="submission" date="2017-07" db="EMBL/GenBank/DDBJ databases">
        <authorList>
            <person name="Talla V."/>
            <person name="Backstrom N."/>
        </authorList>
    </citation>
    <scope>NUCLEOTIDE SEQUENCE [LARGE SCALE GENOMIC DNA]</scope>
</reference>
<evidence type="ECO:0000313" key="4">
    <source>
        <dbReference type="EMBL" id="VVC93642.1"/>
    </source>
</evidence>
<feature type="compositionally biased region" description="Basic and acidic residues" evidence="1">
    <location>
        <begin position="552"/>
        <end position="571"/>
    </location>
</feature>
<feature type="compositionally biased region" description="Polar residues" evidence="1">
    <location>
        <begin position="411"/>
        <end position="420"/>
    </location>
</feature>
<gene>
    <name evidence="4" type="ORF">LSINAPIS_LOCUS5786</name>
</gene>
<evidence type="ECO:0000313" key="5">
    <source>
        <dbReference type="Proteomes" id="UP000324832"/>
    </source>
</evidence>
<evidence type="ECO:0000256" key="1">
    <source>
        <dbReference type="SAM" id="MobiDB-lite"/>
    </source>
</evidence>
<sequence length="734" mass="82180">MVVKEISLFIVCLIIEDVVPLSFPGPRVYVVTPSPRPFQANHDNSGPFYYHNWMRRMDSEPNITTTTTTEAPKVKTPDLIFAEFESGNTMQKSIRKLLEKERIDSTSTTTTPWPIYIPENDDSKVTRVVNYGLPVSTPSKELELPVFQENEQEVDYNPDLYDLPVNINNAATSSTTKTTTTTKTPVNVENIWHVIDNEKLNQYTGNWNEVPVVPEYTKSGKNNNNSGYDGEEDKAATPDESINNSDGTEDHDDILKIDDNFALPGFGTNPGSGAENESRAIRTEPNIRFPYINLKPFQMKKLNKPDIDAFSNSKSGNNLYTSLDNFFDLKNPVRGEAQDIIPMKQPIDRYNPAQPYLPQYNKVMKQSSPVYAPPKATANLVPPPPPQPPKITGNDFPAPSTYDSFPPYAPSSPNFAQDSIPSSPAQPAPAPPSLSEMSPPVQVVPSISSSLDSYSDPSSDDDLTIPTNIGYNYKQPSPPSQSIPQFRPTLPPLEKPQMGYSYNKPSMPAPVPSDSDDFKGYHYSKPQAPTLDYPPAATYDSPPSYDHPGPPSDHDHPDHDSYHGDMDDHDMGMVPPPPPSDSKPDSYGGPPDHHDFPSDFPSDFPGDLKFHHDFDDHDHYHYHHPTTTTTSTTETPRVNRFSYYYLGKKLYYLPLYFSIYFIVYVGALIIKAVLRHKIVYPNSWRPNTTTASFFSKRSVDQYLSNENLHEVTGKVTHAIATAAEKYLKSKSKLE</sequence>
<organism evidence="4 5">
    <name type="scientific">Leptidea sinapis</name>
    <dbReference type="NCBI Taxonomy" id="189913"/>
    <lineage>
        <taxon>Eukaryota</taxon>
        <taxon>Metazoa</taxon>
        <taxon>Ecdysozoa</taxon>
        <taxon>Arthropoda</taxon>
        <taxon>Hexapoda</taxon>
        <taxon>Insecta</taxon>
        <taxon>Pterygota</taxon>
        <taxon>Neoptera</taxon>
        <taxon>Endopterygota</taxon>
        <taxon>Lepidoptera</taxon>
        <taxon>Glossata</taxon>
        <taxon>Ditrysia</taxon>
        <taxon>Papilionoidea</taxon>
        <taxon>Pieridae</taxon>
        <taxon>Dismorphiinae</taxon>
        <taxon>Leptidea</taxon>
    </lineage>
</organism>
<dbReference type="EMBL" id="FZQP02001715">
    <property type="protein sequence ID" value="VVC93642.1"/>
    <property type="molecule type" value="Genomic_DNA"/>
</dbReference>
<dbReference type="Proteomes" id="UP000324832">
    <property type="component" value="Unassembled WGS sequence"/>
</dbReference>
<feature type="signal peptide" evidence="3">
    <location>
        <begin position="1"/>
        <end position="20"/>
    </location>
</feature>
<feature type="transmembrane region" description="Helical" evidence="2">
    <location>
        <begin position="650"/>
        <end position="674"/>
    </location>
</feature>
<keyword evidence="2" id="KW-0812">Transmembrane</keyword>
<feature type="compositionally biased region" description="Low complexity" evidence="1">
    <location>
        <begin position="438"/>
        <end position="457"/>
    </location>
</feature>
<evidence type="ECO:0000256" key="3">
    <source>
        <dbReference type="SAM" id="SignalP"/>
    </source>
</evidence>
<keyword evidence="2" id="KW-0472">Membrane</keyword>